<feature type="domain" description="Sushi" evidence="5">
    <location>
        <begin position="3"/>
        <end position="63"/>
    </location>
</feature>
<dbReference type="AlphaFoldDB" id="A0AAU9VRD9"/>
<dbReference type="Pfam" id="PF00084">
    <property type="entry name" value="Sushi"/>
    <property type="match status" value="5"/>
</dbReference>
<feature type="non-terminal residue" evidence="6">
    <location>
        <position position="296"/>
    </location>
</feature>
<keyword evidence="3" id="KW-1015">Disulfide bond</keyword>
<dbReference type="SUPFAM" id="SSF57535">
    <property type="entry name" value="Complement control module/SCR domain"/>
    <property type="match status" value="5"/>
</dbReference>
<dbReference type="CDD" id="cd00033">
    <property type="entry name" value="CCP"/>
    <property type="match status" value="5"/>
</dbReference>
<dbReference type="Gene3D" id="2.10.70.10">
    <property type="entry name" value="Complement Module, domain 1"/>
    <property type="match status" value="5"/>
</dbReference>
<dbReference type="Proteomes" id="UP001159428">
    <property type="component" value="Unassembled WGS sequence"/>
</dbReference>
<keyword evidence="2" id="KW-0677">Repeat</keyword>
<feature type="non-terminal residue" evidence="6">
    <location>
        <position position="1"/>
    </location>
</feature>
<evidence type="ECO:0000313" key="6">
    <source>
        <dbReference type="EMBL" id="CAH3037424.1"/>
    </source>
</evidence>
<dbReference type="PROSITE" id="PS50923">
    <property type="entry name" value="SUSHI"/>
    <property type="match status" value="3"/>
</dbReference>
<organism evidence="6 7">
    <name type="scientific">Pocillopora meandrina</name>
    <dbReference type="NCBI Taxonomy" id="46732"/>
    <lineage>
        <taxon>Eukaryota</taxon>
        <taxon>Metazoa</taxon>
        <taxon>Cnidaria</taxon>
        <taxon>Anthozoa</taxon>
        <taxon>Hexacorallia</taxon>
        <taxon>Scleractinia</taxon>
        <taxon>Astrocoeniina</taxon>
        <taxon>Pocilloporidae</taxon>
        <taxon>Pocillopora</taxon>
    </lineage>
</organism>
<evidence type="ECO:0000256" key="4">
    <source>
        <dbReference type="PROSITE-ProRule" id="PRU00302"/>
    </source>
</evidence>
<keyword evidence="4" id="KW-0768">Sushi</keyword>
<proteinExistence type="predicted"/>
<name>A0AAU9VRD9_9CNID</name>
<dbReference type="InterPro" id="IPR000436">
    <property type="entry name" value="Sushi_SCR_CCP_dom"/>
</dbReference>
<protein>
    <recommendedName>
        <fullName evidence="5">Sushi domain-containing protein</fullName>
    </recommendedName>
</protein>
<dbReference type="InterPro" id="IPR051277">
    <property type="entry name" value="SEZ6_CSMD_C4BPB_Regulators"/>
</dbReference>
<comment type="caution">
    <text evidence="4">Lacks conserved residue(s) required for the propagation of feature annotation.</text>
</comment>
<feature type="domain" description="Sushi" evidence="5">
    <location>
        <begin position="179"/>
        <end position="235"/>
    </location>
</feature>
<evidence type="ECO:0000256" key="3">
    <source>
        <dbReference type="ARBA" id="ARBA00023157"/>
    </source>
</evidence>
<evidence type="ECO:0000313" key="7">
    <source>
        <dbReference type="Proteomes" id="UP001159428"/>
    </source>
</evidence>
<keyword evidence="7" id="KW-1185">Reference proteome</keyword>
<evidence type="ECO:0000259" key="5">
    <source>
        <dbReference type="PROSITE" id="PS50923"/>
    </source>
</evidence>
<sequence length="296" mass="33178">KGSGCNQPTYPHGSVIIHPTQREKYQNGQVILFGCKQGFYLDGIPIITCNGNKWTQTHFRCLGFCPELRNILNGKVSNVNPKVGKAAMEFRCANNSFQLIGNTRLECIDGRWNGKLPYCHKLPSCVRLQSPANGTLHGSDNSHSAEAKFTCFTGFDLFGAPTLTCNKGVWSSRVPTCKAYCTKIRDLPNGHVFGTRFSHGQVVSFKCKHGYELDGDRSLRCINGKWNSSVPQCKVMQCVKPSIPRNSRIIYPRTDQVRYTHATTLYLACQQGHLLTGSPIMVCNYTTWLKREFKCI</sequence>
<feature type="domain" description="Sushi" evidence="5">
    <location>
        <begin position="236"/>
        <end position="296"/>
    </location>
</feature>
<gene>
    <name evidence="6" type="ORF">PMEA_00022054</name>
</gene>
<dbReference type="PANTHER" id="PTHR45656">
    <property type="entry name" value="PROTEIN CBR-CLEC-78"/>
    <property type="match status" value="1"/>
</dbReference>
<dbReference type="InterPro" id="IPR035976">
    <property type="entry name" value="Sushi/SCR/CCP_sf"/>
</dbReference>
<evidence type="ECO:0000256" key="2">
    <source>
        <dbReference type="ARBA" id="ARBA00022737"/>
    </source>
</evidence>
<dbReference type="PANTHER" id="PTHR45656:SF4">
    <property type="entry name" value="PROTEIN CBR-CLEC-78"/>
    <property type="match status" value="1"/>
</dbReference>
<accession>A0AAU9VRD9</accession>
<keyword evidence="1" id="KW-0732">Signal</keyword>
<reference evidence="6 7" key="1">
    <citation type="submission" date="2022-05" db="EMBL/GenBank/DDBJ databases">
        <authorList>
            <consortium name="Genoscope - CEA"/>
            <person name="William W."/>
        </authorList>
    </citation>
    <scope>NUCLEOTIDE SEQUENCE [LARGE SCALE GENOMIC DNA]</scope>
</reference>
<evidence type="ECO:0000256" key="1">
    <source>
        <dbReference type="ARBA" id="ARBA00022729"/>
    </source>
</evidence>
<dbReference type="SMART" id="SM00032">
    <property type="entry name" value="CCP"/>
    <property type="match status" value="5"/>
</dbReference>
<dbReference type="EMBL" id="CALNXJ010000004">
    <property type="protein sequence ID" value="CAH3037424.1"/>
    <property type="molecule type" value="Genomic_DNA"/>
</dbReference>
<comment type="caution">
    <text evidence="6">The sequence shown here is derived from an EMBL/GenBank/DDBJ whole genome shotgun (WGS) entry which is preliminary data.</text>
</comment>